<evidence type="ECO:0000313" key="11">
    <source>
        <dbReference type="Proteomes" id="UP000639516"/>
    </source>
</evidence>
<dbReference type="SMART" id="SM00387">
    <property type="entry name" value="HATPase_c"/>
    <property type="match status" value="1"/>
</dbReference>
<evidence type="ECO:0000256" key="5">
    <source>
        <dbReference type="ARBA" id="ARBA00022741"/>
    </source>
</evidence>
<feature type="domain" description="Histidine kinase/HSP90-like ATPase" evidence="9">
    <location>
        <begin position="127"/>
        <end position="219"/>
    </location>
</feature>
<accession>A0ABR7U2B1</accession>
<organism evidence="10 11">
    <name type="scientific">Bradyrhizobium campsiandrae</name>
    <dbReference type="NCBI Taxonomy" id="1729892"/>
    <lineage>
        <taxon>Bacteria</taxon>
        <taxon>Pseudomonadati</taxon>
        <taxon>Pseudomonadota</taxon>
        <taxon>Alphaproteobacteria</taxon>
        <taxon>Hyphomicrobiales</taxon>
        <taxon>Nitrobacteraceae</taxon>
        <taxon>Bradyrhizobium</taxon>
    </lineage>
</organism>
<dbReference type="InterPro" id="IPR036890">
    <property type="entry name" value="HATPase_C_sf"/>
</dbReference>
<dbReference type="RefSeq" id="WP_188098754.1">
    <property type="nucleotide sequence ID" value="NZ_JAANIH010000011.1"/>
</dbReference>
<dbReference type="Gene3D" id="3.30.565.10">
    <property type="entry name" value="Histidine kinase-like ATPase, C-terminal domain"/>
    <property type="match status" value="1"/>
</dbReference>
<dbReference type="GO" id="GO:0016301">
    <property type="term" value="F:kinase activity"/>
    <property type="evidence" value="ECO:0007669"/>
    <property type="project" value="UniProtKB-KW"/>
</dbReference>
<keyword evidence="3" id="KW-0597">Phosphoprotein</keyword>
<evidence type="ECO:0000256" key="8">
    <source>
        <dbReference type="SAM" id="MobiDB-lite"/>
    </source>
</evidence>
<feature type="compositionally biased region" description="Polar residues" evidence="8">
    <location>
        <begin position="248"/>
        <end position="272"/>
    </location>
</feature>
<dbReference type="PANTHER" id="PTHR41523">
    <property type="entry name" value="TWO-COMPONENT SYSTEM SENSOR PROTEIN"/>
    <property type="match status" value="1"/>
</dbReference>
<dbReference type="InterPro" id="IPR003594">
    <property type="entry name" value="HATPase_dom"/>
</dbReference>
<keyword evidence="7" id="KW-0067">ATP-binding</keyword>
<dbReference type="Pfam" id="PF02518">
    <property type="entry name" value="HATPase_c"/>
    <property type="match status" value="1"/>
</dbReference>
<dbReference type="EMBL" id="JAATTO010000006">
    <property type="protein sequence ID" value="MBC9977728.1"/>
    <property type="molecule type" value="Genomic_DNA"/>
</dbReference>
<proteinExistence type="predicted"/>
<dbReference type="EC" id="2.7.13.3" evidence="2"/>
<dbReference type="InterPro" id="IPR011495">
    <property type="entry name" value="Sig_transdc_His_kin_sub2_dim/P"/>
</dbReference>
<gene>
    <name evidence="10" type="ORF">HA482_05780</name>
</gene>
<feature type="region of interest" description="Disordered" evidence="8">
    <location>
        <begin position="240"/>
        <end position="272"/>
    </location>
</feature>
<keyword evidence="6 10" id="KW-0418">Kinase</keyword>
<protein>
    <recommendedName>
        <fullName evidence="2">histidine kinase</fullName>
        <ecNumber evidence="2">2.7.13.3</ecNumber>
    </recommendedName>
</protein>
<keyword evidence="4" id="KW-0808">Transferase</keyword>
<dbReference type="PANTHER" id="PTHR41523:SF8">
    <property type="entry name" value="ETHYLENE RESPONSE SENSOR PROTEIN"/>
    <property type="match status" value="1"/>
</dbReference>
<dbReference type="Pfam" id="PF07568">
    <property type="entry name" value="HisKA_2"/>
    <property type="match status" value="1"/>
</dbReference>
<evidence type="ECO:0000256" key="2">
    <source>
        <dbReference type="ARBA" id="ARBA00012438"/>
    </source>
</evidence>
<comment type="caution">
    <text evidence="10">The sequence shown here is derived from an EMBL/GenBank/DDBJ whole genome shotgun (WGS) entry which is preliminary data.</text>
</comment>
<evidence type="ECO:0000259" key="9">
    <source>
        <dbReference type="SMART" id="SM00387"/>
    </source>
</evidence>
<evidence type="ECO:0000256" key="4">
    <source>
        <dbReference type="ARBA" id="ARBA00022679"/>
    </source>
</evidence>
<reference evidence="10 11" key="1">
    <citation type="journal article" date="2020" name="Arch. Microbiol.">
        <title>Bradyrhizobium campsiandrae sp. nov., a nitrogen-fixing bacterial strain isolated from a native leguminous tree from the Amazon adapted to flooded conditions.</title>
        <authorList>
            <person name="Cabral Michel D."/>
            <person name="Martins da Costa E."/>
            <person name="Azarias Guimaraes A."/>
            <person name="Soares de Carvalho T."/>
            <person name="Santos de Castro Caputo P."/>
            <person name="Willems A."/>
            <person name="de Souza Moreira F.M."/>
        </authorList>
    </citation>
    <scope>NUCLEOTIDE SEQUENCE [LARGE SCALE GENOMIC DNA]</scope>
    <source>
        <strain evidence="11">INPA 384B</strain>
    </source>
</reference>
<evidence type="ECO:0000256" key="3">
    <source>
        <dbReference type="ARBA" id="ARBA00022553"/>
    </source>
</evidence>
<dbReference type="SUPFAM" id="SSF55874">
    <property type="entry name" value="ATPase domain of HSP90 chaperone/DNA topoisomerase II/histidine kinase"/>
    <property type="match status" value="1"/>
</dbReference>
<dbReference type="Proteomes" id="UP000639516">
    <property type="component" value="Unassembled WGS sequence"/>
</dbReference>
<evidence type="ECO:0000256" key="1">
    <source>
        <dbReference type="ARBA" id="ARBA00000085"/>
    </source>
</evidence>
<keyword evidence="11" id="KW-1185">Reference proteome</keyword>
<evidence type="ECO:0000313" key="10">
    <source>
        <dbReference type="EMBL" id="MBC9977728.1"/>
    </source>
</evidence>
<name>A0ABR7U2B1_9BRAD</name>
<sequence length="272" mass="29349">MHIASHTSCDEKVYLPPEFGGTPANEELFLVQELTHRFNNDLAALTGFVSLAAARSVDEEVKLAMAGVLQRLFDLASTQRALRVPIDQSVDCAGYLAGLCRSISAAKLQYRDIELEFLDAPLSLNSFECWRVGMIVAELINNAARHAFGDRGGKIQVAMTDRGCSMEVTVADNGRGLDDFSEGQGTKIVRHLASVLKATLDYRSTPSGTIARLSVPLAGDQIKPAEIAASPKNSWRILQDGDLENEATESFATTAPSVGGRTSATPQRSKHD</sequence>
<comment type="catalytic activity">
    <reaction evidence="1">
        <text>ATP + protein L-histidine = ADP + protein N-phospho-L-histidine.</text>
        <dbReference type="EC" id="2.7.13.3"/>
    </reaction>
</comment>
<evidence type="ECO:0000256" key="6">
    <source>
        <dbReference type="ARBA" id="ARBA00022777"/>
    </source>
</evidence>
<keyword evidence="5" id="KW-0547">Nucleotide-binding</keyword>
<evidence type="ECO:0000256" key="7">
    <source>
        <dbReference type="ARBA" id="ARBA00022840"/>
    </source>
</evidence>